<keyword evidence="4" id="KW-1185">Reference proteome</keyword>
<dbReference type="CDD" id="cd00093">
    <property type="entry name" value="HTH_XRE"/>
    <property type="match status" value="1"/>
</dbReference>
<dbReference type="Pfam" id="PF19054">
    <property type="entry name" value="DUF5753"/>
    <property type="match status" value="1"/>
</dbReference>
<feature type="domain" description="DUF5753" evidence="2">
    <location>
        <begin position="145"/>
        <end position="320"/>
    </location>
</feature>
<accession>A0A919SKK9</accession>
<feature type="region of interest" description="Disordered" evidence="1">
    <location>
        <begin position="31"/>
        <end position="53"/>
    </location>
</feature>
<dbReference type="InterPro" id="IPR001387">
    <property type="entry name" value="Cro/C1-type_HTH"/>
</dbReference>
<dbReference type="AlphaFoldDB" id="A0A919SKK9"/>
<dbReference type="EMBL" id="BOQL01000051">
    <property type="protein sequence ID" value="GIM74490.1"/>
    <property type="molecule type" value="Genomic_DNA"/>
</dbReference>
<dbReference type="InterPro" id="IPR043917">
    <property type="entry name" value="DUF5753"/>
</dbReference>
<evidence type="ECO:0000313" key="3">
    <source>
        <dbReference type="EMBL" id="GIM74490.1"/>
    </source>
</evidence>
<dbReference type="Proteomes" id="UP000681340">
    <property type="component" value="Unassembled WGS sequence"/>
</dbReference>
<protein>
    <recommendedName>
        <fullName evidence="2">DUF5753 domain-containing protein</fullName>
    </recommendedName>
</protein>
<evidence type="ECO:0000313" key="4">
    <source>
        <dbReference type="Proteomes" id="UP000681340"/>
    </source>
</evidence>
<organism evidence="3 4">
    <name type="scientific">Actinoplanes auranticolor</name>
    <dbReference type="NCBI Taxonomy" id="47988"/>
    <lineage>
        <taxon>Bacteria</taxon>
        <taxon>Bacillati</taxon>
        <taxon>Actinomycetota</taxon>
        <taxon>Actinomycetes</taxon>
        <taxon>Micromonosporales</taxon>
        <taxon>Micromonosporaceae</taxon>
        <taxon>Actinoplanes</taxon>
    </lineage>
</organism>
<name>A0A919SKK9_9ACTN</name>
<comment type="caution">
    <text evidence="3">The sequence shown here is derived from an EMBL/GenBank/DDBJ whole genome shotgun (WGS) entry which is preliminary data.</text>
</comment>
<evidence type="ECO:0000256" key="1">
    <source>
        <dbReference type="SAM" id="MobiDB-lite"/>
    </source>
</evidence>
<reference evidence="3" key="1">
    <citation type="submission" date="2021-03" db="EMBL/GenBank/DDBJ databases">
        <title>Whole genome shotgun sequence of Actinoplanes auranticolor NBRC 12245.</title>
        <authorList>
            <person name="Komaki H."/>
            <person name="Tamura T."/>
        </authorList>
    </citation>
    <scope>NUCLEOTIDE SEQUENCE</scope>
    <source>
        <strain evidence="3">NBRC 12245</strain>
    </source>
</reference>
<dbReference type="Pfam" id="PF13560">
    <property type="entry name" value="HTH_31"/>
    <property type="match status" value="1"/>
</dbReference>
<proteinExistence type="predicted"/>
<sequence>MDGPAERSDPRSGGPSPVYWFQMNSDGMLAPGRGRRCTVDTSPQRDGGGDTPTAVRVLVGAYLRRLREESGLTRAEAGGPRQLPESAIDRMELGRATFAERDVLDLLSRYGVHDEHERAALLARVREANAPGRSHAYSDVTPNWFERYLSLEATASLIRTYEVQSVPGLLQTEGYARAVMPRGAGSARRVRQRLAQQQMLTRPDPPKLWALVDEAALRRPVGGKRVMRDQLEALLGIVTKSPNVRLQVLPLTAGGHAAAGGSFTILRFPQPDLPDMVYLEQLTSALYLHSRKDVEFYFHAANRLFVEAAPLLDTAVILERIIDDLSLQSDRTPQ</sequence>
<gene>
    <name evidence="3" type="ORF">Aau02nite_61250</name>
</gene>
<evidence type="ECO:0000259" key="2">
    <source>
        <dbReference type="Pfam" id="PF19054"/>
    </source>
</evidence>